<dbReference type="SUPFAM" id="SSF54001">
    <property type="entry name" value="Cysteine proteinases"/>
    <property type="match status" value="1"/>
</dbReference>
<feature type="transmembrane region" description="Helical" evidence="6">
    <location>
        <begin position="37"/>
        <end position="55"/>
    </location>
</feature>
<dbReference type="OrthoDB" id="9808890at2"/>
<dbReference type="STRING" id="1121322.SAMN02745136_01218"/>
<feature type="transmembrane region" description="Helical" evidence="6">
    <location>
        <begin position="134"/>
        <end position="157"/>
    </location>
</feature>
<evidence type="ECO:0000256" key="3">
    <source>
        <dbReference type="ARBA" id="ARBA00022801"/>
    </source>
</evidence>
<evidence type="ECO:0000256" key="1">
    <source>
        <dbReference type="ARBA" id="ARBA00007074"/>
    </source>
</evidence>
<dbReference type="PANTHER" id="PTHR47053">
    <property type="entry name" value="MUREIN DD-ENDOPEPTIDASE MEPH-RELATED"/>
    <property type="match status" value="1"/>
</dbReference>
<feature type="transmembrane region" description="Helical" evidence="6">
    <location>
        <begin position="6"/>
        <end position="25"/>
    </location>
</feature>
<accession>A0A1M6MXC2</accession>
<dbReference type="GO" id="GO:0008234">
    <property type="term" value="F:cysteine-type peptidase activity"/>
    <property type="evidence" value="ECO:0007669"/>
    <property type="project" value="UniProtKB-KW"/>
</dbReference>
<feature type="region of interest" description="Disordered" evidence="5">
    <location>
        <begin position="383"/>
        <end position="406"/>
    </location>
</feature>
<organism evidence="8 9">
    <name type="scientific">Anaerocolumna jejuensis DSM 15929</name>
    <dbReference type="NCBI Taxonomy" id="1121322"/>
    <lineage>
        <taxon>Bacteria</taxon>
        <taxon>Bacillati</taxon>
        <taxon>Bacillota</taxon>
        <taxon>Clostridia</taxon>
        <taxon>Lachnospirales</taxon>
        <taxon>Lachnospiraceae</taxon>
        <taxon>Anaerocolumna</taxon>
    </lineage>
</organism>
<keyword evidence="6" id="KW-0812">Transmembrane</keyword>
<comment type="similarity">
    <text evidence="1">Belongs to the peptidase C40 family.</text>
</comment>
<evidence type="ECO:0000313" key="8">
    <source>
        <dbReference type="EMBL" id="SHJ88099.1"/>
    </source>
</evidence>
<feature type="transmembrane region" description="Helical" evidence="6">
    <location>
        <begin position="349"/>
        <end position="367"/>
    </location>
</feature>
<name>A0A1M6MXC2_9FIRM</name>
<keyword evidence="4" id="KW-0788">Thiol protease</keyword>
<evidence type="ECO:0000256" key="2">
    <source>
        <dbReference type="ARBA" id="ARBA00022670"/>
    </source>
</evidence>
<dbReference type="PROSITE" id="PS51935">
    <property type="entry name" value="NLPC_P60"/>
    <property type="match status" value="1"/>
</dbReference>
<keyword evidence="9" id="KW-1185">Reference proteome</keyword>
<evidence type="ECO:0000256" key="5">
    <source>
        <dbReference type="SAM" id="MobiDB-lite"/>
    </source>
</evidence>
<dbReference type="Pfam" id="PF00877">
    <property type="entry name" value="NLPC_P60"/>
    <property type="match status" value="1"/>
</dbReference>
<dbReference type="InterPro" id="IPR000064">
    <property type="entry name" value="NLP_P60_dom"/>
</dbReference>
<evidence type="ECO:0000256" key="6">
    <source>
        <dbReference type="SAM" id="Phobius"/>
    </source>
</evidence>
<feature type="domain" description="NlpC/P60" evidence="7">
    <location>
        <begin position="408"/>
        <end position="530"/>
    </location>
</feature>
<evidence type="ECO:0000313" key="9">
    <source>
        <dbReference type="Proteomes" id="UP000184386"/>
    </source>
</evidence>
<feature type="compositionally biased region" description="Low complexity" evidence="5">
    <location>
        <begin position="392"/>
        <end position="406"/>
    </location>
</feature>
<dbReference type="InterPro" id="IPR008756">
    <property type="entry name" value="Peptidase_M56"/>
</dbReference>
<dbReference type="InterPro" id="IPR051202">
    <property type="entry name" value="Peptidase_C40"/>
</dbReference>
<protein>
    <submittedName>
        <fullName evidence="8">Signal transducer regulating beta-lactamase production, contains metallopeptidase domain</fullName>
    </submittedName>
</protein>
<keyword evidence="3" id="KW-0378">Hydrolase</keyword>
<dbReference type="RefSeq" id="WP_073273858.1">
    <property type="nucleotide sequence ID" value="NZ_FRAC01000007.1"/>
</dbReference>
<keyword evidence="2" id="KW-0645">Protease</keyword>
<dbReference type="Proteomes" id="UP000184386">
    <property type="component" value="Unassembled WGS sequence"/>
</dbReference>
<dbReference type="CDD" id="cd07341">
    <property type="entry name" value="M56_BlaR1_MecR1_like"/>
    <property type="match status" value="1"/>
</dbReference>
<sequence length="530" mass="59680">MTDLFFVYLSNTLNITFFILLLLLMEPLLKKHFSAICLYRIWAILLVGLLIPLRFGTSSPLFHLGLPRTFLMDKSEALAILPFSSGSITNPAGLSMTQLPSLHRDTSWKPALSIGSYVIELLSATVSKFIHNPYLFTCFVWLTGAVLLLLFNFLAYYRYRRHMKKYFLPVHQKEVLLIFRQCLSQTKGSFLPNFMDSLQDKRIALYHCPLLSTPMTIGVIKPILLLPDKSYSKKDLNLLLMHEMVHIRRRDSLMKYIQLAALSLHWFNPFCYLLLRHMENWCEAACDEMILRKASRSECMHYSRLLLECASSQFPCNSTLFTNFNGGKNNMKQRLLLILNQTKKRSGKIITALFLALVGTTAIITITNQDVFASEHNDIATTPAPVSSDNTAASLPEASPAPENNAASTLGEQAVAIALESKDTPYIWGGNDLNTGADCSGFVQAVYKKLGYELPRTSKEQYKACSEVSLESLLPGDLVFYSNGDTDNICHVALYIGNGQIIHIKNLRDGVVICDIAYRTPYRAGRIITE</sequence>
<keyword evidence="6" id="KW-1133">Transmembrane helix</keyword>
<dbReference type="AlphaFoldDB" id="A0A1M6MXC2"/>
<feature type="transmembrane region" description="Helical" evidence="6">
    <location>
        <begin position="203"/>
        <end position="224"/>
    </location>
</feature>
<dbReference type="EMBL" id="FRAC01000007">
    <property type="protein sequence ID" value="SHJ88099.1"/>
    <property type="molecule type" value="Genomic_DNA"/>
</dbReference>
<proteinExistence type="inferred from homology"/>
<gene>
    <name evidence="8" type="ORF">SAMN02745136_01218</name>
</gene>
<evidence type="ECO:0000256" key="4">
    <source>
        <dbReference type="ARBA" id="ARBA00022807"/>
    </source>
</evidence>
<reference evidence="8 9" key="1">
    <citation type="submission" date="2016-11" db="EMBL/GenBank/DDBJ databases">
        <authorList>
            <person name="Jaros S."/>
            <person name="Januszkiewicz K."/>
            <person name="Wedrychowicz H."/>
        </authorList>
    </citation>
    <scope>NUCLEOTIDE SEQUENCE [LARGE SCALE GENOMIC DNA]</scope>
    <source>
        <strain evidence="8 9">DSM 15929</strain>
    </source>
</reference>
<dbReference type="InterPro" id="IPR038765">
    <property type="entry name" value="Papain-like_cys_pep_sf"/>
</dbReference>
<evidence type="ECO:0000259" key="7">
    <source>
        <dbReference type="PROSITE" id="PS51935"/>
    </source>
</evidence>
<dbReference type="PANTHER" id="PTHR47053:SF1">
    <property type="entry name" value="MUREIN DD-ENDOPEPTIDASE MEPH-RELATED"/>
    <property type="match status" value="1"/>
</dbReference>
<dbReference type="GO" id="GO:0006508">
    <property type="term" value="P:proteolysis"/>
    <property type="evidence" value="ECO:0007669"/>
    <property type="project" value="UniProtKB-KW"/>
</dbReference>
<keyword evidence="6" id="KW-0472">Membrane</keyword>
<dbReference type="Gene3D" id="3.90.1720.10">
    <property type="entry name" value="endopeptidase domain like (from Nostoc punctiforme)"/>
    <property type="match status" value="1"/>
</dbReference>
<feature type="transmembrane region" description="Helical" evidence="6">
    <location>
        <begin position="256"/>
        <end position="275"/>
    </location>
</feature>
<dbReference type="Pfam" id="PF05569">
    <property type="entry name" value="Peptidase_M56"/>
    <property type="match status" value="1"/>
</dbReference>